<dbReference type="InterPro" id="IPR018514">
    <property type="entry name" value="Rabaptin_CC"/>
</dbReference>
<evidence type="ECO:0000256" key="14">
    <source>
        <dbReference type="PROSITE-ProRule" id="PRU00091"/>
    </source>
</evidence>
<evidence type="ECO:0000313" key="19">
    <source>
        <dbReference type="Proteomes" id="UP000494165"/>
    </source>
</evidence>
<feature type="compositionally biased region" description="Low complexity" evidence="16">
    <location>
        <begin position="1"/>
        <end position="21"/>
    </location>
</feature>
<evidence type="ECO:0000256" key="11">
    <source>
        <dbReference type="ARBA" id="ARBA00022833"/>
    </source>
</evidence>
<dbReference type="FunFam" id="1.20.5.730:FF:000005">
    <property type="entry name" value="RABaptiN (Rab effector)"/>
    <property type="match status" value="1"/>
</dbReference>
<keyword evidence="9" id="KW-0967">Endosome</keyword>
<dbReference type="SMART" id="SM00064">
    <property type="entry name" value="FYVE"/>
    <property type="match status" value="1"/>
</dbReference>
<dbReference type="GO" id="GO:0015031">
    <property type="term" value="P:protein transport"/>
    <property type="evidence" value="ECO:0007669"/>
    <property type="project" value="UniProtKB-KW"/>
</dbReference>
<organism evidence="18 19">
    <name type="scientific">Cloeon dipterum</name>
    <dbReference type="NCBI Taxonomy" id="197152"/>
    <lineage>
        <taxon>Eukaryota</taxon>
        <taxon>Metazoa</taxon>
        <taxon>Ecdysozoa</taxon>
        <taxon>Arthropoda</taxon>
        <taxon>Hexapoda</taxon>
        <taxon>Insecta</taxon>
        <taxon>Pterygota</taxon>
        <taxon>Palaeoptera</taxon>
        <taxon>Ephemeroptera</taxon>
        <taxon>Pisciforma</taxon>
        <taxon>Baetidae</taxon>
        <taxon>Cloeon</taxon>
    </lineage>
</organism>
<evidence type="ECO:0000256" key="13">
    <source>
        <dbReference type="ARBA" id="ARBA00023054"/>
    </source>
</evidence>
<proteinExistence type="inferred from homology"/>
<evidence type="ECO:0000256" key="6">
    <source>
        <dbReference type="ARBA" id="ARBA00022553"/>
    </source>
</evidence>
<feature type="coiled-coil region" evidence="15">
    <location>
        <begin position="327"/>
        <end position="446"/>
    </location>
</feature>
<dbReference type="InterPro" id="IPR017455">
    <property type="entry name" value="Znf_FYVE-rel"/>
</dbReference>
<dbReference type="OrthoDB" id="79940at2759"/>
<feature type="region of interest" description="Disordered" evidence="16">
    <location>
        <begin position="278"/>
        <end position="319"/>
    </location>
</feature>
<dbReference type="InterPro" id="IPR013083">
    <property type="entry name" value="Znf_RING/FYVE/PHD"/>
</dbReference>
<dbReference type="GO" id="GO:0005096">
    <property type="term" value="F:GTPase activator activity"/>
    <property type="evidence" value="ECO:0007669"/>
    <property type="project" value="InterPro"/>
</dbReference>
<keyword evidence="7" id="KW-0254">Endocytosis</keyword>
<keyword evidence="4" id="KW-0813">Transport</keyword>
<reference evidence="18 19" key="1">
    <citation type="submission" date="2020-04" db="EMBL/GenBank/DDBJ databases">
        <authorList>
            <person name="Alioto T."/>
            <person name="Alioto T."/>
            <person name="Gomez Garrido J."/>
        </authorList>
    </citation>
    <scope>NUCLEOTIDE SEQUENCE [LARGE SCALE GENOMIC DNA]</scope>
</reference>
<evidence type="ECO:0000256" key="16">
    <source>
        <dbReference type="SAM" id="MobiDB-lite"/>
    </source>
</evidence>
<evidence type="ECO:0000256" key="9">
    <source>
        <dbReference type="ARBA" id="ARBA00022753"/>
    </source>
</evidence>
<evidence type="ECO:0000256" key="7">
    <source>
        <dbReference type="ARBA" id="ARBA00022583"/>
    </source>
</evidence>
<dbReference type="PANTHER" id="PTHR31179:SF7">
    <property type="entry name" value="FYVE-TYPE DOMAIN-CONTAINING PROTEIN"/>
    <property type="match status" value="1"/>
</dbReference>
<sequence length="687" mass="77911">MDGENAAAATEEASELGETATCSQGDELQSLREQIRKLEEEKGKIQDEFGHQRAKMKELFVQKEVQWQKEAEENGRLKESLGRLEAELGEAKSQLVAIGFQQETDLLAEQQNCQTEIASLQQLIQETVEESSSSRSKYEQKIKQLQEVNKQLDLELQNLRSSGPVDMSLLGDGVSNVLNPLTAVTKSLARRVVSLAPNATTIIPQSSLVPRPSSPTKSLPNEHANLEECMRKAQEDAVMLRSLVIPLEQEIDALKSKLRHTDQDLQWFYANTNQLRPPTAEASAMEEKTQTADGAESIKSSTSSDQLQKELASPGGGAKADLSCDMCANYETQLQMVQKQLLQLGAEKKLVQKAAERYREDLSKETEYRKEMENKWSEKKEEHKKRVEMLTAEVTKAEQACLQVREAFNVARTMLESRFNALSSEHESVSKNLREIQAENERLAGKFCKKATELQDECINLPDSVDELQEKLLLTREDLITSSVGKERAEELLIEVRAELELTRSELREQLKVFSDENKKLRLIAEEYKAVKAAEQASQLIIAELKKELDENKRARAAAEKTEQELRNRVASLQEDLENNEATQQDFVQLSQSLQMELERLREAEKEVRWQHEDDVDECPGCKQQFSVTRRKRNCKHCGRIFCPNCLPHQVASGPRQRMNKVCAVCHTLLVRDSAPYFSKRLPNTPD</sequence>
<dbReference type="GO" id="GO:0006897">
    <property type="term" value="P:endocytosis"/>
    <property type="evidence" value="ECO:0007669"/>
    <property type="project" value="UniProtKB-KW"/>
</dbReference>
<keyword evidence="11" id="KW-0862">Zinc</keyword>
<accession>A0A8S1E2V7</accession>
<dbReference type="InterPro" id="IPR011011">
    <property type="entry name" value="Znf_FYVE_PHD"/>
</dbReference>
<feature type="coiled-coil region" evidence="15">
    <location>
        <begin position="74"/>
        <end position="162"/>
    </location>
</feature>
<dbReference type="GO" id="GO:0008270">
    <property type="term" value="F:zinc ion binding"/>
    <property type="evidence" value="ECO:0007669"/>
    <property type="project" value="UniProtKB-KW"/>
</dbReference>
<evidence type="ECO:0000256" key="15">
    <source>
        <dbReference type="SAM" id="Coils"/>
    </source>
</evidence>
<evidence type="ECO:0000259" key="17">
    <source>
        <dbReference type="PROSITE" id="PS50178"/>
    </source>
</evidence>
<dbReference type="InterPro" id="IPR000306">
    <property type="entry name" value="Znf_FYVE"/>
</dbReference>
<dbReference type="PANTHER" id="PTHR31179">
    <property type="entry name" value="RAB GTPASE-BINDING EFFECTOR PROTEIN"/>
    <property type="match status" value="1"/>
</dbReference>
<evidence type="ECO:0000256" key="1">
    <source>
        <dbReference type="ARBA" id="ARBA00004412"/>
    </source>
</evidence>
<keyword evidence="8" id="KW-0479">Metal-binding</keyword>
<dbReference type="CDD" id="cd15739">
    <property type="entry name" value="FYVE_RABE_unchar"/>
    <property type="match status" value="1"/>
</dbReference>
<protein>
    <recommendedName>
        <fullName evidence="17">FYVE-type domain-containing protein</fullName>
    </recommendedName>
</protein>
<feature type="domain" description="FYVE-type" evidence="17">
    <location>
        <begin position="613"/>
        <end position="671"/>
    </location>
</feature>
<evidence type="ECO:0000256" key="2">
    <source>
        <dbReference type="ARBA" id="ARBA00004496"/>
    </source>
</evidence>
<dbReference type="AlphaFoldDB" id="A0A8S1E2V7"/>
<dbReference type="Pfam" id="PF01363">
    <property type="entry name" value="FYVE"/>
    <property type="match status" value="1"/>
</dbReference>
<dbReference type="InterPro" id="IPR003914">
    <property type="entry name" value="Rabaptin"/>
</dbReference>
<comment type="subcellular location">
    <subcellularLocation>
        <location evidence="2">Cytoplasm</location>
    </subcellularLocation>
    <subcellularLocation>
        <location evidence="1">Early endosome</location>
    </subcellularLocation>
</comment>
<keyword evidence="5" id="KW-0963">Cytoplasm</keyword>
<feature type="region of interest" description="Disordered" evidence="16">
    <location>
        <begin position="1"/>
        <end position="28"/>
    </location>
</feature>
<keyword evidence="13 15" id="KW-0175">Coiled coil</keyword>
<comment type="similarity">
    <text evidence="3">Belongs to the rabaptin family.</text>
</comment>
<evidence type="ECO:0000256" key="10">
    <source>
        <dbReference type="ARBA" id="ARBA00022771"/>
    </source>
</evidence>
<dbReference type="Pfam" id="PF09311">
    <property type="entry name" value="Rab5-bind"/>
    <property type="match status" value="2"/>
</dbReference>
<keyword evidence="10 14" id="KW-0863">Zinc-finger</keyword>
<dbReference type="Proteomes" id="UP000494165">
    <property type="component" value="Unassembled WGS sequence"/>
</dbReference>
<dbReference type="PROSITE" id="PS50178">
    <property type="entry name" value="ZF_FYVE"/>
    <property type="match status" value="1"/>
</dbReference>
<dbReference type="SUPFAM" id="SSF57903">
    <property type="entry name" value="FYVE/PHD zinc finger"/>
    <property type="match status" value="1"/>
</dbReference>
<dbReference type="EMBL" id="CADEPI010000623">
    <property type="protein sequence ID" value="CAB3387782.1"/>
    <property type="molecule type" value="Genomic_DNA"/>
</dbReference>
<evidence type="ECO:0000256" key="12">
    <source>
        <dbReference type="ARBA" id="ARBA00022927"/>
    </source>
</evidence>
<dbReference type="Gene3D" id="1.20.5.730">
    <property type="entry name" value="Single helix bin"/>
    <property type="match status" value="1"/>
</dbReference>
<dbReference type="GO" id="GO:0008083">
    <property type="term" value="F:growth factor activity"/>
    <property type="evidence" value="ECO:0007669"/>
    <property type="project" value="InterPro"/>
</dbReference>
<evidence type="ECO:0000256" key="4">
    <source>
        <dbReference type="ARBA" id="ARBA00022448"/>
    </source>
</evidence>
<dbReference type="Gene3D" id="3.30.40.10">
    <property type="entry name" value="Zinc/RING finger domain, C3HC4 (zinc finger)"/>
    <property type="match status" value="1"/>
</dbReference>
<evidence type="ECO:0000256" key="8">
    <source>
        <dbReference type="ARBA" id="ARBA00022723"/>
    </source>
</evidence>
<keyword evidence="12" id="KW-0653">Protein transport</keyword>
<keyword evidence="19" id="KW-1185">Reference proteome</keyword>
<keyword evidence="6" id="KW-0597">Phosphoprotein</keyword>
<name>A0A8S1E2V7_9INSE</name>
<gene>
    <name evidence="18" type="ORF">CLODIP_2_CD07101</name>
</gene>
<dbReference type="GO" id="GO:0005769">
    <property type="term" value="C:early endosome"/>
    <property type="evidence" value="ECO:0007669"/>
    <property type="project" value="UniProtKB-SubCell"/>
</dbReference>
<dbReference type="Pfam" id="PF03528">
    <property type="entry name" value="Rabaptin"/>
    <property type="match status" value="1"/>
</dbReference>
<evidence type="ECO:0000256" key="5">
    <source>
        <dbReference type="ARBA" id="ARBA00022490"/>
    </source>
</evidence>
<dbReference type="InterPro" id="IPR015390">
    <property type="entry name" value="Rabaptin_Rab5-bd_dom"/>
</dbReference>
<comment type="caution">
    <text evidence="18">The sequence shown here is derived from an EMBL/GenBank/DDBJ whole genome shotgun (WGS) entry which is preliminary data.</text>
</comment>
<evidence type="ECO:0000256" key="3">
    <source>
        <dbReference type="ARBA" id="ARBA00006603"/>
    </source>
</evidence>
<feature type="coiled-coil region" evidence="15">
    <location>
        <begin position="486"/>
        <end position="611"/>
    </location>
</feature>
<evidence type="ECO:0000313" key="18">
    <source>
        <dbReference type="EMBL" id="CAB3387782.1"/>
    </source>
</evidence>